<accession>A0A9C7UTL5</accession>
<dbReference type="Proteomes" id="UP001061958">
    <property type="component" value="Unassembled WGS sequence"/>
</dbReference>
<feature type="transmembrane region" description="Helical" evidence="2">
    <location>
        <begin position="6"/>
        <end position="24"/>
    </location>
</feature>
<keyword evidence="2" id="KW-0472">Membrane</keyword>
<evidence type="ECO:0000313" key="3">
    <source>
        <dbReference type="EMBL" id="GJQ14605.1"/>
    </source>
</evidence>
<feature type="coiled-coil region" evidence="1">
    <location>
        <begin position="37"/>
        <end position="64"/>
    </location>
</feature>
<dbReference type="EMBL" id="BQMJ01000057">
    <property type="protein sequence ID" value="GJQ14605.1"/>
    <property type="molecule type" value="Genomic_DNA"/>
</dbReference>
<keyword evidence="2" id="KW-0812">Transmembrane</keyword>
<keyword evidence="1" id="KW-0175">Coiled coil</keyword>
<reference evidence="3" key="1">
    <citation type="journal article" date="2022" name="Proc. Natl. Acad. Sci. U.S.A.">
        <title>Life cycle and functional genomics of the unicellular red alga Galdieria for elucidating algal and plant evolution and industrial use.</title>
        <authorList>
            <person name="Hirooka S."/>
            <person name="Itabashi T."/>
            <person name="Ichinose T.M."/>
            <person name="Onuma R."/>
            <person name="Fujiwara T."/>
            <person name="Yamashita S."/>
            <person name="Jong L.W."/>
            <person name="Tomita R."/>
            <person name="Iwane A.H."/>
            <person name="Miyagishima S.Y."/>
        </authorList>
    </citation>
    <scope>NUCLEOTIDE SEQUENCE</scope>
    <source>
        <strain evidence="3">NBRC 102759</strain>
    </source>
</reference>
<dbReference type="AlphaFoldDB" id="A0A9C7UTL5"/>
<organism evidence="3 4">
    <name type="scientific">Galdieria partita</name>
    <dbReference type="NCBI Taxonomy" id="83374"/>
    <lineage>
        <taxon>Eukaryota</taxon>
        <taxon>Rhodophyta</taxon>
        <taxon>Bangiophyceae</taxon>
        <taxon>Galdieriales</taxon>
        <taxon>Galdieriaceae</taxon>
        <taxon>Galdieria</taxon>
    </lineage>
</organism>
<gene>
    <name evidence="3" type="ORF">GpartN1_g6396.t1</name>
</gene>
<keyword evidence="4" id="KW-1185">Reference proteome</keyword>
<keyword evidence="2" id="KW-1133">Transmembrane helix</keyword>
<protein>
    <submittedName>
        <fullName evidence="3">Uncharacterized protein</fullName>
    </submittedName>
</protein>
<comment type="caution">
    <text evidence="3">The sequence shown here is derived from an EMBL/GenBank/DDBJ whole genome shotgun (WGS) entry which is preliminary data.</text>
</comment>
<name>A0A9C7UTL5_9RHOD</name>
<proteinExistence type="predicted"/>
<sequence length="103" mass="12312">MSSQGSYWTLTILSCSVLSIALGWRNWELYKELKYFQTRAQQEIGKIQQQRDDKQQQLNQWKNNLDSQVDVLLDRIEKEEPSKLKTKEEYKQLLKQWIQSSSS</sequence>
<evidence type="ECO:0000256" key="1">
    <source>
        <dbReference type="SAM" id="Coils"/>
    </source>
</evidence>
<evidence type="ECO:0000256" key="2">
    <source>
        <dbReference type="SAM" id="Phobius"/>
    </source>
</evidence>
<reference evidence="3" key="2">
    <citation type="submission" date="2022-01" db="EMBL/GenBank/DDBJ databases">
        <authorList>
            <person name="Hirooka S."/>
            <person name="Miyagishima S.Y."/>
        </authorList>
    </citation>
    <scope>NUCLEOTIDE SEQUENCE</scope>
    <source>
        <strain evidence="3">NBRC 102759</strain>
    </source>
</reference>
<evidence type="ECO:0000313" key="4">
    <source>
        <dbReference type="Proteomes" id="UP001061958"/>
    </source>
</evidence>